<dbReference type="PANTHER" id="PTHR12110">
    <property type="entry name" value="HYDROXYPYRUVATE ISOMERASE"/>
    <property type="match status" value="1"/>
</dbReference>
<evidence type="ECO:0000259" key="1">
    <source>
        <dbReference type="Pfam" id="PF01261"/>
    </source>
</evidence>
<proteinExistence type="predicted"/>
<sequence>MYKFPIGVMLESFRTDYEVALEQAVRVGAQGIQVHAFNGELSARNLSNDKAKLFLSQVKDAGLDISGLVADLMLHDKTRYPQIMDESKRVMDLAMELGTNIVTTHIGVIPADQNHDRFKLMQEACFELAEYANTMDAHYAIETGPEIATTLKGFLDPLPGTGFAVNLDPANFVMVTGDNPVEAVYTLKDYIVHTHAKDGRKNFDIDPEVLYGMHGTVEEEIQNAKAFVELPLGQGDVDFDAYLKALDDINYKGYLTIEREVGDNPEADILAAVNFLKQKTNQ</sequence>
<dbReference type="PANTHER" id="PTHR12110:SF41">
    <property type="entry name" value="INOSOSE DEHYDRATASE"/>
    <property type="match status" value="1"/>
</dbReference>
<evidence type="ECO:0000313" key="3">
    <source>
        <dbReference type="Proteomes" id="UP001147148"/>
    </source>
</evidence>
<dbReference type="InterPro" id="IPR036237">
    <property type="entry name" value="Xyl_isomerase-like_sf"/>
</dbReference>
<dbReference type="Gene3D" id="3.20.20.150">
    <property type="entry name" value="Divalent-metal-dependent TIM barrel enzymes"/>
    <property type="match status" value="1"/>
</dbReference>
<dbReference type="SUPFAM" id="SSF51658">
    <property type="entry name" value="Xylose isomerase-like"/>
    <property type="match status" value="1"/>
</dbReference>
<evidence type="ECO:0000313" key="2">
    <source>
        <dbReference type="EMBL" id="MDF0480512.1"/>
    </source>
</evidence>
<dbReference type="Pfam" id="PF01261">
    <property type="entry name" value="AP_endonuc_2"/>
    <property type="match status" value="1"/>
</dbReference>
<dbReference type="InterPro" id="IPR013022">
    <property type="entry name" value="Xyl_isomerase-like_TIM-brl"/>
</dbReference>
<reference evidence="2" key="1">
    <citation type="submission" date="2022-10" db="EMBL/GenBank/DDBJ databases">
        <title>Vagococcus sp. isolated from poultry meat.</title>
        <authorList>
            <person name="Johansson P."/>
            <person name="Bjorkroth J."/>
        </authorList>
    </citation>
    <scope>NUCLEOTIDE SEQUENCE</scope>
    <source>
        <strain evidence="2">PNs007</strain>
    </source>
</reference>
<organism evidence="2 3">
    <name type="scientific">Vagococcus proximus</name>
    <dbReference type="NCBI Taxonomy" id="2991417"/>
    <lineage>
        <taxon>Bacteria</taxon>
        <taxon>Bacillati</taxon>
        <taxon>Bacillota</taxon>
        <taxon>Bacilli</taxon>
        <taxon>Lactobacillales</taxon>
        <taxon>Enterococcaceae</taxon>
        <taxon>Vagococcus</taxon>
    </lineage>
</organism>
<dbReference type="CDD" id="cd00945">
    <property type="entry name" value="Aldolase_Class_I"/>
    <property type="match status" value="1"/>
</dbReference>
<keyword evidence="3" id="KW-1185">Reference proteome</keyword>
<gene>
    <name evidence="2" type="ORF">OL233_09480</name>
</gene>
<keyword evidence="2" id="KW-0413">Isomerase</keyword>
<feature type="domain" description="Xylose isomerase-like TIM barrel" evidence="1">
    <location>
        <begin position="21"/>
        <end position="278"/>
    </location>
</feature>
<dbReference type="InterPro" id="IPR050312">
    <property type="entry name" value="IolE/XylAMocC-like"/>
</dbReference>
<comment type="caution">
    <text evidence="2">The sequence shown here is derived from an EMBL/GenBank/DDBJ whole genome shotgun (WGS) entry which is preliminary data.</text>
</comment>
<name>A0ABT5X3D1_9ENTE</name>
<dbReference type="Proteomes" id="UP001147148">
    <property type="component" value="Unassembled WGS sequence"/>
</dbReference>
<accession>A0ABT5X3D1</accession>
<protein>
    <submittedName>
        <fullName evidence="2">Sugar phosphate isomerase/epimerase</fullName>
    </submittedName>
</protein>
<dbReference type="EMBL" id="JAPDSH010000007">
    <property type="protein sequence ID" value="MDF0480512.1"/>
    <property type="molecule type" value="Genomic_DNA"/>
</dbReference>
<dbReference type="GO" id="GO:0016853">
    <property type="term" value="F:isomerase activity"/>
    <property type="evidence" value="ECO:0007669"/>
    <property type="project" value="UniProtKB-KW"/>
</dbReference>
<dbReference type="RefSeq" id="WP_275472075.1">
    <property type="nucleotide sequence ID" value="NZ_JAPDSH010000007.1"/>
</dbReference>